<reference evidence="1" key="1">
    <citation type="submission" date="2021-05" db="EMBL/GenBank/DDBJ databases">
        <authorList>
            <person name="Pietrasiak N."/>
            <person name="Ward R."/>
            <person name="Stajich J.E."/>
            <person name="Kurbessoian T."/>
        </authorList>
    </citation>
    <scope>NUCLEOTIDE SEQUENCE</scope>
    <source>
        <strain evidence="1">CPER-KK1</strain>
    </source>
</reference>
<name>A0A951PP14_9CYAN</name>
<evidence type="ECO:0000313" key="2">
    <source>
        <dbReference type="Proteomes" id="UP000753908"/>
    </source>
</evidence>
<evidence type="ECO:0000313" key="1">
    <source>
        <dbReference type="EMBL" id="MBW4546948.1"/>
    </source>
</evidence>
<gene>
    <name evidence="1" type="ORF">KME25_21265</name>
</gene>
<reference evidence="1" key="2">
    <citation type="journal article" date="2022" name="Microbiol. Resour. Announc.">
        <title>Metagenome Sequencing to Explore Phylogenomics of Terrestrial Cyanobacteria.</title>
        <authorList>
            <person name="Ward R.D."/>
            <person name="Stajich J.E."/>
            <person name="Johansen J.R."/>
            <person name="Huntemann M."/>
            <person name="Clum A."/>
            <person name="Foster B."/>
            <person name="Foster B."/>
            <person name="Roux S."/>
            <person name="Palaniappan K."/>
            <person name="Varghese N."/>
            <person name="Mukherjee S."/>
            <person name="Reddy T.B.K."/>
            <person name="Daum C."/>
            <person name="Copeland A."/>
            <person name="Chen I.A."/>
            <person name="Ivanova N.N."/>
            <person name="Kyrpides N.C."/>
            <person name="Shapiro N."/>
            <person name="Eloe-Fadrosh E.A."/>
            <person name="Pietrasiak N."/>
        </authorList>
    </citation>
    <scope>NUCLEOTIDE SEQUENCE</scope>
    <source>
        <strain evidence="1">CPER-KK1</strain>
    </source>
</reference>
<dbReference type="AlphaFoldDB" id="A0A951PP14"/>
<dbReference type="Proteomes" id="UP000753908">
    <property type="component" value="Unassembled WGS sequence"/>
</dbReference>
<sequence>MMGGEVRSRLPQKMPGDCIEGQHEYWIRCDRTLSQGNANSPSSRINK</sequence>
<comment type="caution">
    <text evidence="1">The sequence shown here is derived from an EMBL/GenBank/DDBJ whole genome shotgun (WGS) entry which is preliminary data.</text>
</comment>
<proteinExistence type="predicted"/>
<dbReference type="EMBL" id="JAHHIF010000033">
    <property type="protein sequence ID" value="MBW4546948.1"/>
    <property type="molecule type" value="Genomic_DNA"/>
</dbReference>
<protein>
    <submittedName>
        <fullName evidence="1">Uncharacterized protein</fullName>
    </submittedName>
</protein>
<organism evidence="1 2">
    <name type="scientific">Symplocastrum torsivum CPER-KK1</name>
    <dbReference type="NCBI Taxonomy" id="450513"/>
    <lineage>
        <taxon>Bacteria</taxon>
        <taxon>Bacillati</taxon>
        <taxon>Cyanobacteriota</taxon>
        <taxon>Cyanophyceae</taxon>
        <taxon>Oscillatoriophycideae</taxon>
        <taxon>Oscillatoriales</taxon>
        <taxon>Microcoleaceae</taxon>
        <taxon>Symplocastrum</taxon>
    </lineage>
</organism>
<accession>A0A951PP14</accession>